<organism evidence="6 7">
    <name type="scientific">Oceanobacillus bengalensis</name>
    <dbReference type="NCBI Taxonomy" id="1435466"/>
    <lineage>
        <taxon>Bacteria</taxon>
        <taxon>Bacillati</taxon>
        <taxon>Bacillota</taxon>
        <taxon>Bacilli</taxon>
        <taxon>Bacillales</taxon>
        <taxon>Bacillaceae</taxon>
        <taxon>Oceanobacillus</taxon>
    </lineage>
</organism>
<evidence type="ECO:0000256" key="4">
    <source>
        <dbReference type="ARBA" id="ARBA00051722"/>
    </source>
</evidence>
<dbReference type="Gene3D" id="3.20.20.140">
    <property type="entry name" value="Metal-dependent hydrolases"/>
    <property type="match status" value="1"/>
</dbReference>
<reference evidence="6 7" key="1">
    <citation type="journal article" date="2015" name="Antonie Van Leeuwenhoek">
        <title>Oceanobacillus bengalensis sp. nov., a bacterium isolated from seawater of the Bay of Bengal.</title>
        <authorList>
            <person name="Yongchang O."/>
            <person name="Xiang W."/>
            <person name="Wang G."/>
        </authorList>
    </citation>
    <scope>NUCLEOTIDE SEQUENCE [LARGE SCALE GENOMIC DNA]</scope>
    <source>
        <strain evidence="6 7">MCCC 1K00260</strain>
    </source>
</reference>
<keyword evidence="2 5" id="KW-0378">Hydrolase</keyword>
<dbReference type="GO" id="GO:0004725">
    <property type="term" value="F:protein tyrosine phosphatase activity"/>
    <property type="evidence" value="ECO:0007669"/>
    <property type="project" value="UniProtKB-UniRule"/>
</dbReference>
<dbReference type="RefSeq" id="WP_121134101.1">
    <property type="nucleotide sequence ID" value="NZ_JBHUFK010000040.1"/>
</dbReference>
<dbReference type="GO" id="GO:0030145">
    <property type="term" value="F:manganese ion binding"/>
    <property type="evidence" value="ECO:0007669"/>
    <property type="project" value="UniProtKB-UniRule"/>
</dbReference>
<gene>
    <name evidence="6" type="ORF">D8M05_17415</name>
</gene>
<dbReference type="PANTHER" id="PTHR39181:SF1">
    <property type="entry name" value="TYROSINE-PROTEIN PHOSPHATASE YWQE"/>
    <property type="match status" value="1"/>
</dbReference>
<comment type="catalytic activity">
    <reaction evidence="4 5">
        <text>O-phospho-L-tyrosyl-[protein] + H2O = L-tyrosyl-[protein] + phosphate</text>
        <dbReference type="Rhea" id="RHEA:10684"/>
        <dbReference type="Rhea" id="RHEA-COMP:10136"/>
        <dbReference type="Rhea" id="RHEA-COMP:20101"/>
        <dbReference type="ChEBI" id="CHEBI:15377"/>
        <dbReference type="ChEBI" id="CHEBI:43474"/>
        <dbReference type="ChEBI" id="CHEBI:46858"/>
        <dbReference type="ChEBI" id="CHEBI:61978"/>
        <dbReference type="EC" id="3.1.3.48"/>
    </reaction>
</comment>
<dbReference type="Pfam" id="PF19567">
    <property type="entry name" value="CpsB_CapC"/>
    <property type="match status" value="1"/>
</dbReference>
<name>A0A494YSQ7_9BACI</name>
<accession>A0A494YSQ7</accession>
<evidence type="ECO:0000256" key="2">
    <source>
        <dbReference type="ARBA" id="ARBA00022801"/>
    </source>
</evidence>
<sequence length="256" mass="29047">MIDLHCHILPGLDDGAKSITESLAMGKEAEKEGIEKIVATPHFLHGTQLNSSEVIIEAVHELNEHFKREGIQVEVLPGQEITVYENMISDLKNGTLLPINQTTTYVFIELPMNHIPNDMTELLFDMQIEGYKPIIVHPERHAGFRENPDKLYRMVKAGALTQITAGSLVGKFGKEAEHFSHQLIEANLTSFIASDAHHTKKRGFQIRNAFKQVKKRYGNEKVYQLMENSEAVVNGQPIYAEMPERITTKKKWTLFN</sequence>
<dbReference type="SUPFAM" id="SSF89550">
    <property type="entry name" value="PHP domain-like"/>
    <property type="match status" value="1"/>
</dbReference>
<dbReference type="InterPro" id="IPR016195">
    <property type="entry name" value="Pol/histidinol_Pase-like"/>
</dbReference>
<evidence type="ECO:0000256" key="1">
    <source>
        <dbReference type="ARBA" id="ARBA00005750"/>
    </source>
</evidence>
<dbReference type="InterPro" id="IPR016667">
    <property type="entry name" value="Caps_polysacc_synth_CpsB/CapC"/>
</dbReference>
<protein>
    <recommendedName>
        <fullName evidence="5">Tyrosine-protein phosphatase</fullName>
        <ecNumber evidence="5">3.1.3.48</ecNumber>
    </recommendedName>
</protein>
<keyword evidence="7" id="KW-1185">Reference proteome</keyword>
<dbReference type="Proteomes" id="UP000281813">
    <property type="component" value="Unassembled WGS sequence"/>
</dbReference>
<dbReference type="PANTHER" id="PTHR39181">
    <property type="entry name" value="TYROSINE-PROTEIN PHOSPHATASE YWQE"/>
    <property type="match status" value="1"/>
</dbReference>
<evidence type="ECO:0000256" key="5">
    <source>
        <dbReference type="PIRNR" id="PIRNR016557"/>
    </source>
</evidence>
<evidence type="ECO:0000313" key="7">
    <source>
        <dbReference type="Proteomes" id="UP000281813"/>
    </source>
</evidence>
<dbReference type="OrthoDB" id="9788539at2"/>
<dbReference type="AlphaFoldDB" id="A0A494YSQ7"/>
<proteinExistence type="inferred from homology"/>
<evidence type="ECO:0000256" key="3">
    <source>
        <dbReference type="ARBA" id="ARBA00022912"/>
    </source>
</evidence>
<evidence type="ECO:0000313" key="6">
    <source>
        <dbReference type="EMBL" id="RKQ12972.1"/>
    </source>
</evidence>
<comment type="caution">
    <text evidence="6">The sequence shown here is derived from an EMBL/GenBank/DDBJ whole genome shotgun (WGS) entry which is preliminary data.</text>
</comment>
<dbReference type="EC" id="3.1.3.48" evidence="5"/>
<dbReference type="PIRSF" id="PIRSF016557">
    <property type="entry name" value="Caps_synth_CpsB"/>
    <property type="match status" value="1"/>
</dbReference>
<comment type="similarity">
    <text evidence="1 5">Belongs to the metallo-dependent hydrolases superfamily. CpsB/CapC family.</text>
</comment>
<dbReference type="EMBL" id="RBZO01000037">
    <property type="protein sequence ID" value="RKQ12972.1"/>
    <property type="molecule type" value="Genomic_DNA"/>
</dbReference>
<keyword evidence="3 5" id="KW-0904">Protein phosphatase</keyword>